<evidence type="ECO:0000256" key="1">
    <source>
        <dbReference type="SAM" id="Phobius"/>
    </source>
</evidence>
<feature type="domain" description="Ig-like" evidence="2">
    <location>
        <begin position="157"/>
        <end position="242"/>
    </location>
</feature>
<feature type="domain" description="Ig-like" evidence="2">
    <location>
        <begin position="296"/>
        <end position="378"/>
    </location>
</feature>
<accession>A0AAV6GTH8</accession>
<protein>
    <recommendedName>
        <fullName evidence="2">Ig-like domain-containing protein</fullName>
    </recommendedName>
</protein>
<comment type="caution">
    <text evidence="3">The sequence shown here is derived from an EMBL/GenBank/DDBJ whole genome shotgun (WGS) entry which is preliminary data.</text>
</comment>
<name>A0AAV6GTH8_9TELE</name>
<keyword evidence="1" id="KW-0812">Transmembrane</keyword>
<reference evidence="3" key="1">
    <citation type="submission" date="2020-10" db="EMBL/GenBank/DDBJ databases">
        <title>Chromosome-scale genome assembly of the Allis shad, Alosa alosa.</title>
        <authorList>
            <person name="Margot Z."/>
            <person name="Christophe K."/>
            <person name="Cabau C."/>
            <person name="Louis A."/>
            <person name="Berthelot C."/>
            <person name="Parey E."/>
            <person name="Roest Crollius H."/>
            <person name="Montfort J."/>
            <person name="Robinson-Rechavi M."/>
            <person name="Bucao C."/>
            <person name="Bouchez O."/>
            <person name="Gislard M."/>
            <person name="Lluch J."/>
            <person name="Milhes M."/>
            <person name="Lampietro C."/>
            <person name="Lopez Roques C."/>
            <person name="Donnadieu C."/>
            <person name="Braasch I."/>
            <person name="Desvignes T."/>
            <person name="Postlethwait J."/>
            <person name="Bobe J."/>
            <person name="Guiguen Y."/>
        </authorList>
    </citation>
    <scope>NUCLEOTIDE SEQUENCE</scope>
    <source>
        <strain evidence="3">M-15738</strain>
        <tissue evidence="3">Blood</tissue>
    </source>
</reference>
<proteinExistence type="predicted"/>
<keyword evidence="1" id="KW-1133">Transmembrane helix</keyword>
<dbReference type="SUPFAM" id="SSF48726">
    <property type="entry name" value="Immunoglobulin"/>
    <property type="match status" value="4"/>
</dbReference>
<gene>
    <name evidence="3" type="ORF">AALO_G00094850</name>
</gene>
<dbReference type="InterPro" id="IPR013783">
    <property type="entry name" value="Ig-like_fold"/>
</dbReference>
<dbReference type="EMBL" id="JADWDJ010000007">
    <property type="protein sequence ID" value="KAG5278069.1"/>
    <property type="molecule type" value="Genomic_DNA"/>
</dbReference>
<dbReference type="PANTHER" id="PTHR46013">
    <property type="entry name" value="VASCULAR CELL ADHESION MOLECULE 1"/>
    <property type="match status" value="1"/>
</dbReference>
<evidence type="ECO:0000313" key="4">
    <source>
        <dbReference type="Proteomes" id="UP000823561"/>
    </source>
</evidence>
<dbReference type="PROSITE" id="PS50835">
    <property type="entry name" value="IG_LIKE"/>
    <property type="match status" value="4"/>
</dbReference>
<dbReference type="PANTHER" id="PTHR46013:SF4">
    <property type="entry name" value="B-CELL RECEPTOR CD22-RELATED"/>
    <property type="match status" value="1"/>
</dbReference>
<dbReference type="InterPro" id="IPR007110">
    <property type="entry name" value="Ig-like_dom"/>
</dbReference>
<dbReference type="Pfam" id="PF07679">
    <property type="entry name" value="I-set"/>
    <property type="match status" value="1"/>
</dbReference>
<evidence type="ECO:0000313" key="3">
    <source>
        <dbReference type="EMBL" id="KAG5278069.1"/>
    </source>
</evidence>
<feature type="domain" description="Ig-like" evidence="2">
    <location>
        <begin position="1"/>
        <end position="60"/>
    </location>
</feature>
<dbReference type="Pfam" id="PF13895">
    <property type="entry name" value="Ig_2"/>
    <property type="match status" value="2"/>
</dbReference>
<sequence length="407" mass="43601">MSEAAPPVHTYTWIKKSGAVEMKSGKENTLTFSKIRSEDSGEYLCRAANRIGQQNSSAVSVKVLYHPKNTTVKSSASGEITAGNPVTLTCMSEADPPVHTYTWIKKSGAVELKSGKDNTLTFSQISSEDSGEYLCRAANRIGKQDSPAVSVQVLYAPQNTTVLFSESGVIVKGTSVTLTCSSDANPPVESYTWFKVNESTAVGSGQQYSITNISSEDGGQYYCEARNKYGAENSTTVSITVTSWQSPLSTAVITVSVCGAVGLLCLVFLMSKKCKKNATQTREDRNTRDYDGARTPVIIIDPPGNIAEGSRVTLTCSSDANPPVESYTWFKVNESTAVGSGQQYSITNISSEDGGQYYCEARNKYGAENSTTVSITVTSWQSPLSTAVITVSVCGAVGLLCLVFLMR</sequence>
<dbReference type="InterPro" id="IPR003599">
    <property type="entry name" value="Ig_sub"/>
</dbReference>
<dbReference type="InterPro" id="IPR036179">
    <property type="entry name" value="Ig-like_dom_sf"/>
</dbReference>
<dbReference type="InterPro" id="IPR003598">
    <property type="entry name" value="Ig_sub2"/>
</dbReference>
<feature type="domain" description="Ig-like" evidence="2">
    <location>
        <begin position="67"/>
        <end position="150"/>
    </location>
</feature>
<feature type="transmembrane region" description="Helical" evidence="1">
    <location>
        <begin position="248"/>
        <end position="269"/>
    </location>
</feature>
<keyword evidence="1" id="KW-0472">Membrane</keyword>
<dbReference type="Proteomes" id="UP000823561">
    <property type="component" value="Chromosome 7"/>
</dbReference>
<dbReference type="AlphaFoldDB" id="A0AAV6GTH8"/>
<dbReference type="CDD" id="cd00096">
    <property type="entry name" value="Ig"/>
    <property type="match status" value="1"/>
</dbReference>
<dbReference type="InterPro" id="IPR013098">
    <property type="entry name" value="Ig_I-set"/>
</dbReference>
<organism evidence="3 4">
    <name type="scientific">Alosa alosa</name>
    <name type="common">allis shad</name>
    <dbReference type="NCBI Taxonomy" id="278164"/>
    <lineage>
        <taxon>Eukaryota</taxon>
        <taxon>Metazoa</taxon>
        <taxon>Chordata</taxon>
        <taxon>Craniata</taxon>
        <taxon>Vertebrata</taxon>
        <taxon>Euteleostomi</taxon>
        <taxon>Actinopterygii</taxon>
        <taxon>Neopterygii</taxon>
        <taxon>Teleostei</taxon>
        <taxon>Clupei</taxon>
        <taxon>Clupeiformes</taxon>
        <taxon>Clupeoidei</taxon>
        <taxon>Clupeidae</taxon>
        <taxon>Alosa</taxon>
    </lineage>
</organism>
<dbReference type="SMART" id="SM00408">
    <property type="entry name" value="IGc2"/>
    <property type="match status" value="4"/>
</dbReference>
<evidence type="ECO:0000259" key="2">
    <source>
        <dbReference type="PROSITE" id="PS50835"/>
    </source>
</evidence>
<feature type="transmembrane region" description="Helical" evidence="1">
    <location>
        <begin position="384"/>
        <end position="406"/>
    </location>
</feature>
<dbReference type="Gene3D" id="2.60.40.10">
    <property type="entry name" value="Immunoglobulins"/>
    <property type="match status" value="4"/>
</dbReference>
<dbReference type="Pfam" id="PF13927">
    <property type="entry name" value="Ig_3"/>
    <property type="match status" value="1"/>
</dbReference>
<keyword evidence="4" id="KW-1185">Reference proteome</keyword>
<dbReference type="SMART" id="SM00409">
    <property type="entry name" value="IG"/>
    <property type="match status" value="4"/>
</dbReference>